<evidence type="ECO:0000313" key="1">
    <source>
        <dbReference type="EMBL" id="CAK9236833.1"/>
    </source>
</evidence>
<name>A0ABP0V4B0_9BRYO</name>
<sequence>MASVTPFERQESNGLGWADQWDYKFNDEVARKENREKQKEDNKQKMAEYNKKVKAVASSGMEKTKTVVTVGAQKVMSGTSTSFRWLKEKVQKKN</sequence>
<protein>
    <submittedName>
        <fullName evidence="1">Uncharacterized protein</fullName>
    </submittedName>
</protein>
<reference evidence="1" key="1">
    <citation type="submission" date="2024-02" db="EMBL/GenBank/DDBJ databases">
        <authorList>
            <consortium name="ELIXIR-Norway"/>
            <consortium name="Elixir Norway"/>
        </authorList>
    </citation>
    <scope>NUCLEOTIDE SEQUENCE</scope>
</reference>
<gene>
    <name evidence="1" type="ORF">CSSPTR1EN2_LOCUS23233</name>
</gene>
<dbReference type="PANTHER" id="PTHR33386">
    <property type="entry name" value="OS02G0740600 PROTEIN"/>
    <property type="match status" value="1"/>
</dbReference>
<keyword evidence="2" id="KW-1185">Reference proteome</keyword>
<proteinExistence type="predicted"/>
<organism evidence="1 2">
    <name type="scientific">Sphagnum troendelagicum</name>
    <dbReference type="NCBI Taxonomy" id="128251"/>
    <lineage>
        <taxon>Eukaryota</taxon>
        <taxon>Viridiplantae</taxon>
        <taxon>Streptophyta</taxon>
        <taxon>Embryophyta</taxon>
        <taxon>Bryophyta</taxon>
        <taxon>Sphagnophytina</taxon>
        <taxon>Sphagnopsida</taxon>
        <taxon>Sphagnales</taxon>
        <taxon>Sphagnaceae</taxon>
        <taxon>Sphagnum</taxon>
    </lineage>
</organism>
<evidence type="ECO:0000313" key="2">
    <source>
        <dbReference type="Proteomes" id="UP001497512"/>
    </source>
</evidence>
<dbReference type="Proteomes" id="UP001497512">
    <property type="component" value="Chromosome 9"/>
</dbReference>
<dbReference type="PANTHER" id="PTHR33386:SF5">
    <property type="entry name" value="OS02G0740600 PROTEIN"/>
    <property type="match status" value="1"/>
</dbReference>
<dbReference type="EMBL" id="OZ019901">
    <property type="protein sequence ID" value="CAK9236833.1"/>
    <property type="molecule type" value="Genomic_DNA"/>
</dbReference>
<accession>A0ABP0V4B0</accession>